<sequence length="297" mass="32720">MRLAVELHAARCERCRGVLSALAIAAMPESDAERALVDRVLERQPTAALVSALLGDARERAVGAPVTPRARRRDEDSPLRRPTPRWSGGRRRVASLLAGGALAASAVVAFVATDRGILPSDIELPYRAAEGRPALATLPYVTFEPLRGEDRDPPAYEDAIGWSLARDYKATKTFQMLSSLYLWRGERGDRERAEESLLVLQENGRRDNDIGVLLLSLGEPEGALMAFSAALDKEETLIEATFNRALALEGLKRREPAIDAWGRYLGKSKGDETGWRDEARKRQGDLINPPPKDDPFK</sequence>
<name>A0A0K1PFG2_9BACT</name>
<organism evidence="2 3">
    <name type="scientific">Vulgatibacter incomptus</name>
    <dbReference type="NCBI Taxonomy" id="1391653"/>
    <lineage>
        <taxon>Bacteria</taxon>
        <taxon>Pseudomonadati</taxon>
        <taxon>Myxococcota</taxon>
        <taxon>Myxococcia</taxon>
        <taxon>Myxococcales</taxon>
        <taxon>Cystobacterineae</taxon>
        <taxon>Vulgatibacteraceae</taxon>
        <taxon>Vulgatibacter</taxon>
    </lineage>
</organism>
<gene>
    <name evidence="2" type="ORF">AKJ08_2655</name>
</gene>
<feature type="region of interest" description="Disordered" evidence="1">
    <location>
        <begin position="61"/>
        <end position="87"/>
    </location>
</feature>
<dbReference type="AlphaFoldDB" id="A0A0K1PFG2"/>
<accession>A0A0K1PFG2</accession>
<dbReference type="InterPro" id="IPR011990">
    <property type="entry name" value="TPR-like_helical_dom_sf"/>
</dbReference>
<evidence type="ECO:0000313" key="2">
    <source>
        <dbReference type="EMBL" id="AKU92268.1"/>
    </source>
</evidence>
<dbReference type="Proteomes" id="UP000055590">
    <property type="component" value="Chromosome"/>
</dbReference>
<reference evidence="2 3" key="1">
    <citation type="submission" date="2015-08" db="EMBL/GenBank/DDBJ databases">
        <authorList>
            <person name="Babu N.S."/>
            <person name="Beckwith C.J."/>
            <person name="Beseler K.G."/>
            <person name="Brison A."/>
            <person name="Carone J.V."/>
            <person name="Caskin T.P."/>
            <person name="Diamond M."/>
            <person name="Durham M.E."/>
            <person name="Foxe J.M."/>
            <person name="Go M."/>
            <person name="Henderson B.A."/>
            <person name="Jones I.B."/>
            <person name="McGettigan J.A."/>
            <person name="Micheletti S.J."/>
            <person name="Nasrallah M.E."/>
            <person name="Ortiz D."/>
            <person name="Piller C.R."/>
            <person name="Privatt S.R."/>
            <person name="Schneider S.L."/>
            <person name="Sharp S."/>
            <person name="Smith T.C."/>
            <person name="Stanton J.D."/>
            <person name="Ullery H.E."/>
            <person name="Wilson R.J."/>
            <person name="Serrano M.G."/>
            <person name="Buck G."/>
            <person name="Lee V."/>
            <person name="Wang Y."/>
            <person name="Carvalho R."/>
            <person name="Voegtly L."/>
            <person name="Shi R."/>
            <person name="Duckworth R."/>
            <person name="Johnson A."/>
            <person name="Loviza R."/>
            <person name="Walstead R."/>
            <person name="Shah Z."/>
            <person name="Kiflezghi M."/>
            <person name="Wade K."/>
            <person name="Ball S.L."/>
            <person name="Bradley K.W."/>
            <person name="Asai D.J."/>
            <person name="Bowman C.A."/>
            <person name="Russell D.A."/>
            <person name="Pope W.H."/>
            <person name="Jacobs-Sera D."/>
            <person name="Hendrix R.W."/>
            <person name="Hatfull G.F."/>
        </authorList>
    </citation>
    <scope>NUCLEOTIDE SEQUENCE [LARGE SCALE GENOMIC DNA]</scope>
    <source>
        <strain evidence="2 3">DSM 27710</strain>
    </source>
</reference>
<dbReference type="SUPFAM" id="SSF48452">
    <property type="entry name" value="TPR-like"/>
    <property type="match status" value="1"/>
</dbReference>
<proteinExistence type="predicted"/>
<keyword evidence="3" id="KW-1185">Reference proteome</keyword>
<dbReference type="KEGG" id="vin:AKJ08_2655"/>
<evidence type="ECO:0000256" key="1">
    <source>
        <dbReference type="SAM" id="MobiDB-lite"/>
    </source>
</evidence>
<protein>
    <recommendedName>
        <fullName evidence="4">Tetratricopeptide repeat protein</fullName>
    </recommendedName>
</protein>
<dbReference type="Gene3D" id="1.25.40.10">
    <property type="entry name" value="Tetratricopeptide repeat domain"/>
    <property type="match status" value="1"/>
</dbReference>
<evidence type="ECO:0008006" key="4">
    <source>
        <dbReference type="Google" id="ProtNLM"/>
    </source>
</evidence>
<evidence type="ECO:0000313" key="3">
    <source>
        <dbReference type="Proteomes" id="UP000055590"/>
    </source>
</evidence>
<feature type="region of interest" description="Disordered" evidence="1">
    <location>
        <begin position="264"/>
        <end position="297"/>
    </location>
</feature>
<feature type="compositionally biased region" description="Basic and acidic residues" evidence="1">
    <location>
        <begin position="268"/>
        <end position="284"/>
    </location>
</feature>
<dbReference type="EMBL" id="CP012332">
    <property type="protein sequence ID" value="AKU92268.1"/>
    <property type="molecule type" value="Genomic_DNA"/>
</dbReference>